<sequence>MTERVADENLWFRPGRVRLWDGAPSMLRSKWAPGIHQRPQDMANRRHLPNATILASSVAVGHPLDAGYIPRLLASLSQAVLYRYGAAQVGLNLSFTSCNRLAAPFKTEQSMPAAHTWGGVSLVFFRLRRHARNNLLVEHKDEVGTCGFPSGLEVCIFRGKVGTHSDGKWALIPSESGLDAASSMKVGTMSVLLFYLSFGKTKILNKPVPVQGTPR</sequence>
<accession>A0A451ASL3</accession>
<proteinExistence type="predicted"/>
<name>A0A451ASL3_9GAMM</name>
<organism evidence="1">
    <name type="scientific">Candidatus Kentrum sp. UNK</name>
    <dbReference type="NCBI Taxonomy" id="2126344"/>
    <lineage>
        <taxon>Bacteria</taxon>
        <taxon>Pseudomonadati</taxon>
        <taxon>Pseudomonadota</taxon>
        <taxon>Gammaproteobacteria</taxon>
        <taxon>Candidatus Kentrum</taxon>
    </lineage>
</organism>
<protein>
    <submittedName>
        <fullName evidence="1">Uncharacterized protein</fullName>
    </submittedName>
</protein>
<evidence type="ECO:0000313" key="1">
    <source>
        <dbReference type="EMBL" id="VFK69030.1"/>
    </source>
</evidence>
<dbReference type="EMBL" id="CAADGD010000009">
    <property type="protein sequence ID" value="VFK69030.1"/>
    <property type="molecule type" value="Genomic_DNA"/>
</dbReference>
<dbReference type="AlphaFoldDB" id="A0A451ASL3"/>
<gene>
    <name evidence="1" type="ORF">BECKUNK1418H_GA0071006_100929</name>
</gene>
<reference evidence="1" key="1">
    <citation type="submission" date="2019-02" db="EMBL/GenBank/DDBJ databases">
        <authorList>
            <person name="Gruber-Vodicka R. H."/>
            <person name="Seah K. B. B."/>
        </authorList>
    </citation>
    <scope>NUCLEOTIDE SEQUENCE</scope>
    <source>
        <strain evidence="1">BECK_BY19</strain>
    </source>
</reference>